<gene>
    <name evidence="2" type="ORF">GFL91_14090</name>
</gene>
<sequence length="68" mass="8025">MRYGSRPLETFRHPAWVSLSNRAKELRERGWTATIHPDDIDWVRDSWHDAVARGGSADFEMRLRRNST</sequence>
<organism evidence="2 3">
    <name type="scientific">Rhizobium leguminosarum bv. viciae</name>
    <dbReference type="NCBI Taxonomy" id="387"/>
    <lineage>
        <taxon>Bacteria</taxon>
        <taxon>Pseudomonadati</taxon>
        <taxon>Pseudomonadota</taxon>
        <taxon>Alphaproteobacteria</taxon>
        <taxon>Hyphomicrobiales</taxon>
        <taxon>Rhizobiaceae</taxon>
        <taxon>Rhizobium/Agrobacterium group</taxon>
        <taxon>Rhizobium</taxon>
    </lineage>
</organism>
<comment type="caution">
    <text evidence="2">The sequence shown here is derived from an EMBL/GenBank/DDBJ whole genome shotgun (WGS) entry which is preliminary data.</text>
</comment>
<proteinExistence type="predicted"/>
<dbReference type="Proteomes" id="UP000662259">
    <property type="component" value="Unassembled WGS sequence"/>
</dbReference>
<evidence type="ECO:0000313" key="2">
    <source>
        <dbReference type="EMBL" id="NKM46097.1"/>
    </source>
</evidence>
<evidence type="ECO:0000313" key="3">
    <source>
        <dbReference type="Proteomes" id="UP000662259"/>
    </source>
</evidence>
<dbReference type="Gene3D" id="3.30.450.20">
    <property type="entry name" value="PAS domain"/>
    <property type="match status" value="1"/>
</dbReference>
<evidence type="ECO:0000259" key="1">
    <source>
        <dbReference type="Pfam" id="PF08447"/>
    </source>
</evidence>
<dbReference type="AlphaFoldDB" id="A0A8I2GTQ1"/>
<dbReference type="EMBL" id="WIEZ01000007">
    <property type="protein sequence ID" value="NKM46097.1"/>
    <property type="molecule type" value="Genomic_DNA"/>
</dbReference>
<dbReference type="RefSeq" id="WP_168276337.1">
    <property type="nucleotide sequence ID" value="NZ_WIEZ01000007.1"/>
</dbReference>
<name>A0A8I2GTQ1_RHILV</name>
<feature type="domain" description="PAS fold-3" evidence="1">
    <location>
        <begin position="23"/>
        <end position="66"/>
    </location>
</feature>
<reference evidence="2" key="1">
    <citation type="submission" date="2019-10" db="EMBL/GenBank/DDBJ databases">
        <title>Rhizobium leguminosarum symbiovar viciae collection.</title>
        <authorList>
            <person name="Boivin S."/>
            <person name="Lepetit M."/>
        </authorList>
    </citation>
    <scope>NUCLEOTIDE SEQUENCE</scope>
    <source>
        <strain evidence="2">L143</strain>
    </source>
</reference>
<dbReference type="SUPFAM" id="SSF55785">
    <property type="entry name" value="PYP-like sensor domain (PAS domain)"/>
    <property type="match status" value="1"/>
</dbReference>
<accession>A0A8I2GTQ1</accession>
<dbReference type="Pfam" id="PF08447">
    <property type="entry name" value="PAS_3"/>
    <property type="match status" value="1"/>
</dbReference>
<dbReference type="InterPro" id="IPR035965">
    <property type="entry name" value="PAS-like_dom_sf"/>
</dbReference>
<protein>
    <submittedName>
        <fullName evidence="2">PAS domain-containing protein</fullName>
    </submittedName>
</protein>
<dbReference type="InterPro" id="IPR013655">
    <property type="entry name" value="PAS_fold_3"/>
</dbReference>